<name>A0A4R2H095_9ACTN</name>
<evidence type="ECO:0000313" key="2">
    <source>
        <dbReference type="Proteomes" id="UP000294508"/>
    </source>
</evidence>
<dbReference type="EMBL" id="SLWN01000017">
    <property type="protein sequence ID" value="TCO17644.1"/>
    <property type="molecule type" value="Genomic_DNA"/>
</dbReference>
<evidence type="ECO:0000313" key="1">
    <source>
        <dbReference type="EMBL" id="TCO17644.1"/>
    </source>
</evidence>
<gene>
    <name evidence="1" type="ORF">EV652_11797</name>
</gene>
<keyword evidence="2" id="KW-1185">Reference proteome</keyword>
<accession>A0A4R2H095</accession>
<reference evidence="1 2" key="1">
    <citation type="journal article" date="2015" name="Stand. Genomic Sci.">
        <title>Genomic Encyclopedia of Bacterial and Archaeal Type Strains, Phase III: the genomes of soil and plant-associated and newly described type strains.</title>
        <authorList>
            <person name="Whitman W.B."/>
            <person name="Woyke T."/>
            <person name="Klenk H.P."/>
            <person name="Zhou Y."/>
            <person name="Lilburn T.G."/>
            <person name="Beck B.J."/>
            <person name="De Vos P."/>
            <person name="Vandamme P."/>
            <person name="Eisen J.A."/>
            <person name="Garrity G."/>
            <person name="Hugenholtz P."/>
            <person name="Kyrpides N.C."/>
        </authorList>
    </citation>
    <scope>NUCLEOTIDE SEQUENCE [LARGE SCALE GENOMIC DNA]</scope>
    <source>
        <strain evidence="1 2">VKM Ac-2572</strain>
    </source>
</reference>
<dbReference type="Proteomes" id="UP000294508">
    <property type="component" value="Unassembled WGS sequence"/>
</dbReference>
<dbReference type="AlphaFoldDB" id="A0A4R2H095"/>
<organism evidence="1 2">
    <name type="scientific">Kribbella steppae</name>
    <dbReference type="NCBI Taxonomy" id="2512223"/>
    <lineage>
        <taxon>Bacteria</taxon>
        <taxon>Bacillati</taxon>
        <taxon>Actinomycetota</taxon>
        <taxon>Actinomycetes</taxon>
        <taxon>Propionibacteriales</taxon>
        <taxon>Kribbellaceae</taxon>
        <taxon>Kribbella</taxon>
    </lineage>
</organism>
<proteinExistence type="predicted"/>
<sequence>MTGVEHLAHPAEIRKMFRWNTPGRRPAKILDTKVAS</sequence>
<comment type="caution">
    <text evidence="1">The sequence shown here is derived from an EMBL/GenBank/DDBJ whole genome shotgun (WGS) entry which is preliminary data.</text>
</comment>
<protein>
    <submittedName>
        <fullName evidence="1">Uncharacterized protein</fullName>
    </submittedName>
</protein>